<evidence type="ECO:0000313" key="5">
    <source>
        <dbReference type="EMBL" id="MBC3793272.1"/>
    </source>
</evidence>
<evidence type="ECO:0000256" key="1">
    <source>
        <dbReference type="ARBA" id="ARBA00023015"/>
    </source>
</evidence>
<keyword evidence="6" id="KW-1185">Reference proteome</keyword>
<dbReference type="PANTHER" id="PTHR46796">
    <property type="entry name" value="HTH-TYPE TRANSCRIPTIONAL ACTIVATOR RHAS-RELATED"/>
    <property type="match status" value="1"/>
</dbReference>
<dbReference type="PROSITE" id="PS01124">
    <property type="entry name" value="HTH_ARAC_FAMILY_2"/>
    <property type="match status" value="1"/>
</dbReference>
<dbReference type="InterPro" id="IPR050204">
    <property type="entry name" value="AraC_XylS_family_regulators"/>
</dbReference>
<feature type="domain" description="HTH araC/xylS-type" evidence="4">
    <location>
        <begin position="154"/>
        <end position="252"/>
    </location>
</feature>
<sequence length="269" mass="31181">MRHFIKGYHLRHFRFADVASPPLKPYAPRPDQQMAFYPRGRELVEHIAPYKLIQRPRSMITGQYTERTNRLLTGQDFLVLLVDFQPGVLYRITGIPFYELTNTFIDAEAVFGREIRLVNERLASSDDYPEMINIVERFLTGLVGGIKRNSHPLDSITSLLIERPEKTSIIQLAEATCLCPRQFERLFNKRMGVAPKLFSRIARLHNAYRIKYTRPTLDWLSIALACGYHDYQHLAKDFQRFAGTTPNNYAREDGMAPERLFGMSDSSYT</sequence>
<dbReference type="Proteomes" id="UP000700732">
    <property type="component" value="Unassembled WGS sequence"/>
</dbReference>
<accession>A0ABR6WBE2</accession>
<dbReference type="Pfam" id="PF12833">
    <property type="entry name" value="HTH_18"/>
    <property type="match status" value="1"/>
</dbReference>
<protein>
    <submittedName>
        <fullName evidence="5">AraC-like DNA-binding protein</fullName>
    </submittedName>
</protein>
<reference evidence="5 6" key="1">
    <citation type="submission" date="2019-06" db="EMBL/GenBank/DDBJ databases">
        <title>Spirosoma utsteinense sp. nov. isolated from Antarctic ice-free soils.</title>
        <authorList>
            <person name="Tahon G."/>
        </authorList>
    </citation>
    <scope>NUCLEOTIDE SEQUENCE [LARGE SCALE GENOMIC DNA]</scope>
    <source>
        <strain evidence="5 6">LMG 31447</strain>
    </source>
</reference>
<evidence type="ECO:0000256" key="3">
    <source>
        <dbReference type="ARBA" id="ARBA00023163"/>
    </source>
</evidence>
<dbReference type="EMBL" id="VFIA01000024">
    <property type="protein sequence ID" value="MBC3793272.1"/>
    <property type="molecule type" value="Genomic_DNA"/>
</dbReference>
<keyword evidence="2" id="KW-0238">DNA-binding</keyword>
<evidence type="ECO:0000313" key="6">
    <source>
        <dbReference type="Proteomes" id="UP000700732"/>
    </source>
</evidence>
<name>A0ABR6WBE2_9BACT</name>
<dbReference type="InterPro" id="IPR018060">
    <property type="entry name" value="HTH_AraC"/>
</dbReference>
<comment type="caution">
    <text evidence="5">The sequence shown here is derived from an EMBL/GenBank/DDBJ whole genome shotgun (WGS) entry which is preliminary data.</text>
</comment>
<keyword evidence="1" id="KW-0805">Transcription regulation</keyword>
<evidence type="ECO:0000256" key="2">
    <source>
        <dbReference type="ARBA" id="ARBA00023125"/>
    </source>
</evidence>
<dbReference type="Gene3D" id="1.10.10.60">
    <property type="entry name" value="Homeodomain-like"/>
    <property type="match status" value="1"/>
</dbReference>
<dbReference type="InterPro" id="IPR009057">
    <property type="entry name" value="Homeodomain-like_sf"/>
</dbReference>
<gene>
    <name evidence="5" type="ORF">FH603_3790</name>
</gene>
<organism evidence="5 6">
    <name type="scientific">Spirosoma utsteinense</name>
    <dbReference type="NCBI Taxonomy" id="2585773"/>
    <lineage>
        <taxon>Bacteria</taxon>
        <taxon>Pseudomonadati</taxon>
        <taxon>Bacteroidota</taxon>
        <taxon>Cytophagia</taxon>
        <taxon>Cytophagales</taxon>
        <taxon>Cytophagaceae</taxon>
        <taxon>Spirosoma</taxon>
    </lineage>
</organism>
<dbReference type="PANTHER" id="PTHR46796:SF13">
    <property type="entry name" value="HTH-TYPE TRANSCRIPTIONAL ACTIVATOR RHAS"/>
    <property type="match status" value="1"/>
</dbReference>
<evidence type="ECO:0000259" key="4">
    <source>
        <dbReference type="PROSITE" id="PS01124"/>
    </source>
</evidence>
<keyword evidence="3" id="KW-0804">Transcription</keyword>
<dbReference type="SUPFAM" id="SSF46689">
    <property type="entry name" value="Homeodomain-like"/>
    <property type="match status" value="1"/>
</dbReference>
<dbReference type="SMART" id="SM00342">
    <property type="entry name" value="HTH_ARAC"/>
    <property type="match status" value="1"/>
</dbReference>
<proteinExistence type="predicted"/>